<reference evidence="7 8" key="1">
    <citation type="submission" date="2016-10" db="EMBL/GenBank/DDBJ databases">
        <authorList>
            <person name="de Groot N.N."/>
        </authorList>
    </citation>
    <scope>NUCLEOTIDE SEQUENCE [LARGE SCALE GENOMIC DNA]</scope>
    <source>
        <strain evidence="7 8">CGMCC 1.9156</strain>
    </source>
</reference>
<dbReference type="STRING" id="655355.SAMN05216283_11025"/>
<name>A0A1I2JXH0_9BACT</name>
<dbReference type="GO" id="GO:0004065">
    <property type="term" value="F:arylsulfatase activity"/>
    <property type="evidence" value="ECO:0007669"/>
    <property type="project" value="TreeGrafter"/>
</dbReference>
<dbReference type="InterPro" id="IPR050738">
    <property type="entry name" value="Sulfatase"/>
</dbReference>
<dbReference type="Pfam" id="PF00884">
    <property type="entry name" value="Sulfatase"/>
    <property type="match status" value="1"/>
</dbReference>
<evidence type="ECO:0000256" key="3">
    <source>
        <dbReference type="ARBA" id="ARBA00022801"/>
    </source>
</evidence>
<evidence type="ECO:0000256" key="4">
    <source>
        <dbReference type="ARBA" id="ARBA00022837"/>
    </source>
</evidence>
<dbReference type="InterPro" id="IPR024607">
    <property type="entry name" value="Sulfatase_CS"/>
</dbReference>
<evidence type="ECO:0000259" key="6">
    <source>
        <dbReference type="Pfam" id="PF00884"/>
    </source>
</evidence>
<keyword evidence="3" id="KW-0378">Hydrolase</keyword>
<evidence type="ECO:0000256" key="2">
    <source>
        <dbReference type="ARBA" id="ARBA00022723"/>
    </source>
</evidence>
<evidence type="ECO:0000256" key="5">
    <source>
        <dbReference type="SAM" id="SignalP"/>
    </source>
</evidence>
<sequence length="514" mass="57842">MRLGKASSFGFLMMPIALAANSCAVQEKEQTKPNIIFILADDLGYAELGAYGQQKIKTPNIDQLASQGIRFTDFYCGSPVCAPSRGVLLTGKHSGHAYVRNNDEMGATKKNWDFREVITDPRLEGQRPIPDTIVTVGELMQQAGYRTACVGKWGLGGPLTEGHPNKQGFDLFYGDMCQRQGHNYYNLHLWKNDQQVLLDNEYTPVWTSLDKGSDPLDPASYKKYTSKEYAPDLMLDESLRFIEQNKANPFFLYFAPILPHAPLQVPADSEFLSYYQEQFGDEEPYLGQKGYFPNRTPHATYAAMVSYLDMQVGKLIDKLTKEGLYENTVIMFTSDNGPTFNGGTDSPFFDSAKPFKSEWGWGKGFLREGGIRVPLIVSWPGVVAPGSETNSPFAFWDVMPTLNEIAGLQTETETDGTSFLPTLKGETQCEKEFLYWEFPMKAYGGQQAVRMGDWKGYRSQMNDGNLTTQLFNLKTDPQEQQDLASEHPEIVAQIEKIMKQEHERSEVHPFPAID</sequence>
<protein>
    <submittedName>
        <fullName evidence="7">Arylsulfatase A</fullName>
    </submittedName>
</protein>
<keyword evidence="8" id="KW-1185">Reference proteome</keyword>
<dbReference type="Proteomes" id="UP000198964">
    <property type="component" value="Unassembled WGS sequence"/>
</dbReference>
<keyword evidence="2" id="KW-0479">Metal-binding</keyword>
<proteinExistence type="inferred from homology"/>
<dbReference type="RefSeq" id="WP_212733534.1">
    <property type="nucleotide sequence ID" value="NZ_FONW01000010.1"/>
</dbReference>
<dbReference type="GO" id="GO:0046872">
    <property type="term" value="F:metal ion binding"/>
    <property type="evidence" value="ECO:0007669"/>
    <property type="project" value="UniProtKB-KW"/>
</dbReference>
<dbReference type="CDD" id="cd16145">
    <property type="entry name" value="ARS_like"/>
    <property type="match status" value="1"/>
</dbReference>
<comment type="similarity">
    <text evidence="1">Belongs to the sulfatase family.</text>
</comment>
<dbReference type="PROSITE" id="PS00523">
    <property type="entry name" value="SULFATASE_1"/>
    <property type="match status" value="1"/>
</dbReference>
<gene>
    <name evidence="7" type="ORF">SAMN05216283_11025</name>
</gene>
<evidence type="ECO:0000313" key="7">
    <source>
        <dbReference type="EMBL" id="SFF58853.1"/>
    </source>
</evidence>
<keyword evidence="4" id="KW-0106">Calcium</keyword>
<evidence type="ECO:0000256" key="1">
    <source>
        <dbReference type="ARBA" id="ARBA00008779"/>
    </source>
</evidence>
<dbReference type="SUPFAM" id="SSF53649">
    <property type="entry name" value="Alkaline phosphatase-like"/>
    <property type="match status" value="1"/>
</dbReference>
<feature type="chain" id="PRO_5011698771" evidence="5">
    <location>
        <begin position="20"/>
        <end position="514"/>
    </location>
</feature>
<organism evidence="7 8">
    <name type="scientific">Sunxiuqinia elliptica</name>
    <dbReference type="NCBI Taxonomy" id="655355"/>
    <lineage>
        <taxon>Bacteria</taxon>
        <taxon>Pseudomonadati</taxon>
        <taxon>Bacteroidota</taxon>
        <taxon>Bacteroidia</taxon>
        <taxon>Marinilabiliales</taxon>
        <taxon>Prolixibacteraceae</taxon>
        <taxon>Sunxiuqinia</taxon>
    </lineage>
</organism>
<accession>A0A1I2JXH0</accession>
<dbReference type="InterPro" id="IPR000917">
    <property type="entry name" value="Sulfatase_N"/>
</dbReference>
<keyword evidence="5" id="KW-0732">Signal</keyword>
<dbReference type="EMBL" id="FONW01000010">
    <property type="protein sequence ID" value="SFF58853.1"/>
    <property type="molecule type" value="Genomic_DNA"/>
</dbReference>
<evidence type="ECO:0000313" key="8">
    <source>
        <dbReference type="Proteomes" id="UP000198964"/>
    </source>
</evidence>
<dbReference type="Gene3D" id="3.40.720.10">
    <property type="entry name" value="Alkaline Phosphatase, subunit A"/>
    <property type="match status" value="1"/>
</dbReference>
<dbReference type="PANTHER" id="PTHR42693">
    <property type="entry name" value="ARYLSULFATASE FAMILY MEMBER"/>
    <property type="match status" value="1"/>
</dbReference>
<dbReference type="InterPro" id="IPR017850">
    <property type="entry name" value="Alkaline_phosphatase_core_sf"/>
</dbReference>
<dbReference type="AlphaFoldDB" id="A0A1I2JXH0"/>
<dbReference type="Gene3D" id="3.30.1120.10">
    <property type="match status" value="1"/>
</dbReference>
<feature type="domain" description="Sulfatase N-terminal" evidence="6">
    <location>
        <begin position="33"/>
        <end position="407"/>
    </location>
</feature>
<dbReference type="PANTHER" id="PTHR42693:SF53">
    <property type="entry name" value="ENDO-4-O-SULFATASE"/>
    <property type="match status" value="1"/>
</dbReference>
<feature type="signal peptide" evidence="5">
    <location>
        <begin position="1"/>
        <end position="19"/>
    </location>
</feature>